<dbReference type="PANTHER" id="PTHR43372">
    <property type="entry name" value="FATTY-ACID AMIDE HYDROLASE"/>
    <property type="match status" value="1"/>
</dbReference>
<dbReference type="OrthoDB" id="9811471at2"/>
<proteinExistence type="predicted"/>
<evidence type="ECO:0000259" key="1">
    <source>
        <dbReference type="Pfam" id="PF01425"/>
    </source>
</evidence>
<dbReference type="Pfam" id="PF01425">
    <property type="entry name" value="Amidase"/>
    <property type="match status" value="1"/>
</dbReference>
<dbReference type="InterPro" id="IPR023631">
    <property type="entry name" value="Amidase_dom"/>
</dbReference>
<gene>
    <name evidence="2" type="ORF">C8D99_106132</name>
</gene>
<evidence type="ECO:0000313" key="2">
    <source>
        <dbReference type="EMBL" id="TDY61277.1"/>
    </source>
</evidence>
<evidence type="ECO:0000313" key="3">
    <source>
        <dbReference type="Proteomes" id="UP000295066"/>
    </source>
</evidence>
<dbReference type="Proteomes" id="UP000295066">
    <property type="component" value="Unassembled WGS sequence"/>
</dbReference>
<accession>A0A4R8MAX3</accession>
<keyword evidence="3" id="KW-1185">Reference proteome</keyword>
<dbReference type="RefSeq" id="WP_133957325.1">
    <property type="nucleotide sequence ID" value="NZ_SORI01000006.1"/>
</dbReference>
<protein>
    <submittedName>
        <fullName evidence="2">Amidase</fullName>
    </submittedName>
</protein>
<feature type="domain" description="Amidase" evidence="1">
    <location>
        <begin position="25"/>
        <end position="436"/>
    </location>
</feature>
<dbReference type="EMBL" id="SORI01000006">
    <property type="protein sequence ID" value="TDY61277.1"/>
    <property type="molecule type" value="Genomic_DNA"/>
</dbReference>
<dbReference type="PANTHER" id="PTHR43372:SF4">
    <property type="entry name" value="FATTY-ACID AMIDE HYDROLASE 2"/>
    <property type="match status" value="1"/>
</dbReference>
<dbReference type="InterPro" id="IPR036928">
    <property type="entry name" value="AS_sf"/>
</dbReference>
<dbReference type="SUPFAM" id="SSF75304">
    <property type="entry name" value="Amidase signature (AS) enzymes"/>
    <property type="match status" value="1"/>
</dbReference>
<sequence>MKEIPEMSVRELAQAIRAGEISSVEVTEAFVRRISEVNPKLNAVVQVCADSALSEAARADRALARGECFGPLHGVPMTLKDSFDSAGVVSAGGTLGRKDFVPGKDATVLSRLKKNGAILLGKTNTPEFTLMYETDNLVYGRTNNPYDPECSPGGSSGGAAAIVASGCSPFDVGSDYGGSLRYPAHCCGITSIKPTSGRVPRTGHILPFGGVLDSFQQVGPVAKHVEDLEYILPLIAGPDWIDPSIVPMPLGESKNVDIRTMRVAFHTDNGVLPASEETVLAVHAAAKALEDAGALVEEVRPEGIEDSYEIMMGLLSADGGASIRRLLRESGTERHSIPWLGLGSPMESAAFDALVMRWYGFRSSMLSFLENRDVILSPVNALPALPHGAVRDDLRAFSYTMAYNLTGWPVTVVRAGTSSSDLPIGVQIAARPWREDVSLAAAAWVERELGAFPPPDLSRER</sequence>
<dbReference type="GO" id="GO:0012505">
    <property type="term" value="C:endomembrane system"/>
    <property type="evidence" value="ECO:0007669"/>
    <property type="project" value="TreeGrafter"/>
</dbReference>
<dbReference type="InterPro" id="IPR052739">
    <property type="entry name" value="FAAH2"/>
</dbReference>
<dbReference type="AlphaFoldDB" id="A0A4R8MAX3"/>
<reference evidence="2 3" key="1">
    <citation type="submission" date="2019-03" db="EMBL/GenBank/DDBJ databases">
        <title>Genomic Encyclopedia of Type Strains, Phase IV (KMG-IV): sequencing the most valuable type-strain genomes for metagenomic binning, comparative biology and taxonomic classification.</title>
        <authorList>
            <person name="Goeker M."/>
        </authorList>
    </citation>
    <scope>NUCLEOTIDE SEQUENCE [LARGE SCALE GENOMIC DNA]</scope>
    <source>
        <strain evidence="2 3">DSM 25964</strain>
    </source>
</reference>
<dbReference type="Gene3D" id="3.90.1300.10">
    <property type="entry name" value="Amidase signature (AS) domain"/>
    <property type="match status" value="1"/>
</dbReference>
<organism evidence="2 3">
    <name type="scientific">Aminivibrio pyruvatiphilus</name>
    <dbReference type="NCBI Taxonomy" id="1005740"/>
    <lineage>
        <taxon>Bacteria</taxon>
        <taxon>Thermotogati</taxon>
        <taxon>Synergistota</taxon>
        <taxon>Synergistia</taxon>
        <taxon>Synergistales</taxon>
        <taxon>Aminobacteriaceae</taxon>
        <taxon>Aminivibrio</taxon>
    </lineage>
</organism>
<comment type="caution">
    <text evidence="2">The sequence shown here is derived from an EMBL/GenBank/DDBJ whole genome shotgun (WGS) entry which is preliminary data.</text>
</comment>
<name>A0A4R8MAX3_9BACT</name>